<reference evidence="3" key="2">
    <citation type="journal article" date="2023" name="Biology">
        <title>Prokaryotic Life Associated with Coal-Fire Gas Vents Revealed by Metagenomics.</title>
        <authorList>
            <person name="Kadnikov V.V."/>
            <person name="Mardanov A.V."/>
            <person name="Beletsky A.V."/>
            <person name="Karnachuk O.V."/>
            <person name="Ravin N.V."/>
        </authorList>
    </citation>
    <scope>NUCLEOTIDE SEQUENCE</scope>
    <source>
        <strain evidence="3">Bu02</strain>
    </source>
</reference>
<accession>A0AAT9LF05</accession>
<dbReference type="GO" id="GO:0004803">
    <property type="term" value="F:transposase activity"/>
    <property type="evidence" value="ECO:0007669"/>
    <property type="project" value="InterPro"/>
</dbReference>
<proteinExistence type="predicted"/>
<dbReference type="InterPro" id="IPR003346">
    <property type="entry name" value="Transposase_20"/>
</dbReference>
<name>A0AAT9LF05_9FIRM</name>
<dbReference type="Pfam" id="PF02371">
    <property type="entry name" value="Transposase_20"/>
    <property type="match status" value="1"/>
</dbReference>
<dbReference type="GO" id="GO:0003677">
    <property type="term" value="F:DNA binding"/>
    <property type="evidence" value="ECO:0007669"/>
    <property type="project" value="InterPro"/>
</dbReference>
<evidence type="ECO:0000256" key="1">
    <source>
        <dbReference type="SAM" id="Coils"/>
    </source>
</evidence>
<gene>
    <name evidence="3" type="ORF">IMF26_04775</name>
</gene>
<feature type="domain" description="Transposase IS116/IS110/IS902 C-terminal" evidence="2">
    <location>
        <begin position="97"/>
        <end position="176"/>
    </location>
</feature>
<dbReference type="PANTHER" id="PTHR33055">
    <property type="entry name" value="TRANSPOSASE FOR INSERTION SEQUENCE ELEMENT IS1111A"/>
    <property type="match status" value="1"/>
</dbReference>
<evidence type="ECO:0000259" key="2">
    <source>
        <dbReference type="Pfam" id="PF02371"/>
    </source>
</evidence>
<organism evidence="3">
    <name type="scientific">Candidatus Fermentithermobacillus carboniphilus</name>
    <dbReference type="NCBI Taxonomy" id="3085328"/>
    <lineage>
        <taxon>Bacteria</taxon>
        <taxon>Bacillati</taxon>
        <taxon>Bacillota</taxon>
        <taxon>Candidatus Fermentithermobacillia</taxon>
        <taxon>Candidatus Fermentithermobacillales</taxon>
        <taxon>Candidatus Fermentithermobacillaceae</taxon>
        <taxon>Candidatus Fermentithermobacillus</taxon>
    </lineage>
</organism>
<dbReference type="KEGG" id="fcz:IMF26_04775"/>
<sequence length="249" mass="28232">MRDLVRSREDAKEDLLRAKHRVLKFLQRHGIEEPAGVRPWTAKYCAWLRSLQFESTALQVTFDEYRLAIEEIEGRLKRIEDEIHRQAESSVHAPVIKALQTLRGVKEVAAVTLVAEVGYFSRFTKAPQIMSYSGIVPSEHSSGSEVRRGSITKSGNSHLRRILIECAWSYRHKAHMSEAIRKRQEGQPASVRAIAWKAQVRLCQKYRSLVSKGKSSGIAVTAVARELLGFIWAIAREVEQQHINGQHAA</sequence>
<dbReference type="InterPro" id="IPR047650">
    <property type="entry name" value="Transpos_IS110"/>
</dbReference>
<dbReference type="EMBL" id="CP062796">
    <property type="protein sequence ID" value="QUL99580.1"/>
    <property type="molecule type" value="Genomic_DNA"/>
</dbReference>
<reference evidence="3" key="1">
    <citation type="submission" date="2020-10" db="EMBL/GenBank/DDBJ databases">
        <authorList>
            <person name="Kadnikov V."/>
            <person name="Beletsky A.V."/>
            <person name="Mardanov A.V."/>
            <person name="Karnachuk O.V."/>
            <person name="Ravin N.V."/>
        </authorList>
    </citation>
    <scope>NUCLEOTIDE SEQUENCE</scope>
    <source>
        <strain evidence="3">Bu02</strain>
    </source>
</reference>
<feature type="coiled-coil region" evidence="1">
    <location>
        <begin position="62"/>
        <end position="89"/>
    </location>
</feature>
<dbReference type="AlphaFoldDB" id="A0AAT9LF05"/>
<dbReference type="PANTHER" id="PTHR33055:SF3">
    <property type="entry name" value="PUTATIVE TRANSPOSASE FOR IS117-RELATED"/>
    <property type="match status" value="1"/>
</dbReference>
<evidence type="ECO:0000313" key="3">
    <source>
        <dbReference type="EMBL" id="QUL99580.1"/>
    </source>
</evidence>
<dbReference type="GO" id="GO:0006313">
    <property type="term" value="P:DNA transposition"/>
    <property type="evidence" value="ECO:0007669"/>
    <property type="project" value="InterPro"/>
</dbReference>
<keyword evidence="1" id="KW-0175">Coiled coil</keyword>
<protein>
    <submittedName>
        <fullName evidence="3">IS110 family transposase</fullName>
    </submittedName>
</protein>
<dbReference type="NCBIfam" id="NF033542">
    <property type="entry name" value="transpos_IS110"/>
    <property type="match status" value="1"/>
</dbReference>